<comment type="caution">
    <text evidence="1">The sequence shown here is derived from an EMBL/GenBank/DDBJ whole genome shotgun (WGS) entry which is preliminary data.</text>
</comment>
<reference evidence="2" key="1">
    <citation type="submission" date="2019-09" db="EMBL/GenBank/DDBJ databases">
        <title>Mumia zhuanghuii sp. nov. isolated from the intestinal contents of plateau pika (Ochotona curzoniae) in the Qinghai-Tibet plateau of China.</title>
        <authorList>
            <person name="Tian Z."/>
        </authorList>
    </citation>
    <scope>NUCLEOTIDE SEQUENCE [LARGE SCALE GENOMIC DNA]</scope>
    <source>
        <strain evidence="2">DSM 25564</strain>
    </source>
</reference>
<proteinExistence type="predicted"/>
<name>A0A5J5IQU2_9MICO</name>
<protein>
    <submittedName>
        <fullName evidence="1">Uncharacterized protein</fullName>
    </submittedName>
</protein>
<dbReference type="RefSeq" id="WP_150420461.1">
    <property type="nucleotide sequence ID" value="NZ_VYRZ01000005.1"/>
</dbReference>
<organism evidence="1 2">
    <name type="scientific">Microbacterium radiodurans</name>
    <dbReference type="NCBI Taxonomy" id="661398"/>
    <lineage>
        <taxon>Bacteria</taxon>
        <taxon>Bacillati</taxon>
        <taxon>Actinomycetota</taxon>
        <taxon>Actinomycetes</taxon>
        <taxon>Micrococcales</taxon>
        <taxon>Microbacteriaceae</taxon>
        <taxon>Microbacterium</taxon>
    </lineage>
</organism>
<evidence type="ECO:0000313" key="1">
    <source>
        <dbReference type="EMBL" id="KAA9083751.1"/>
    </source>
</evidence>
<dbReference type="Proteomes" id="UP000327039">
    <property type="component" value="Unassembled WGS sequence"/>
</dbReference>
<dbReference type="AlphaFoldDB" id="A0A5J5IQU2"/>
<dbReference type="OrthoDB" id="3174999at2"/>
<accession>A0A5J5IQU2</accession>
<gene>
    <name evidence="1" type="ORF">F6B42_14460</name>
</gene>
<sequence>MTGPWQQTNSNSPDSYQRAVITENTISIDWVSDAEAMTAVYWVGTYVPPSEPGDAYTWDSQNDTTQTENALMASSDATKTFTYQDGVLSYELTAVGVTMTVQMQKQ</sequence>
<keyword evidence="2" id="KW-1185">Reference proteome</keyword>
<dbReference type="EMBL" id="VYRZ01000005">
    <property type="protein sequence ID" value="KAA9083751.1"/>
    <property type="molecule type" value="Genomic_DNA"/>
</dbReference>
<evidence type="ECO:0000313" key="2">
    <source>
        <dbReference type="Proteomes" id="UP000327039"/>
    </source>
</evidence>